<dbReference type="EMBL" id="SNRW01038509">
    <property type="protein sequence ID" value="KAA6353241.1"/>
    <property type="molecule type" value="Genomic_DNA"/>
</dbReference>
<accession>A0A5J4T6A5</accession>
<dbReference type="AlphaFoldDB" id="A0A5J4T6A5"/>
<feature type="non-terminal residue" evidence="2">
    <location>
        <position position="20"/>
    </location>
</feature>
<sequence>MDFHYRTDKPGNEHIILTGK</sequence>
<comment type="caution">
    <text evidence="2">The sequence shown here is derived from an EMBL/GenBank/DDBJ whole genome shotgun (WGS) entry which is preliminary data.</text>
</comment>
<protein>
    <submittedName>
        <fullName evidence="2">Uncharacterized protein</fullName>
    </submittedName>
</protein>
<proteinExistence type="predicted"/>
<organism evidence="2 3">
    <name type="scientific">Streblomastix strix</name>
    <dbReference type="NCBI Taxonomy" id="222440"/>
    <lineage>
        <taxon>Eukaryota</taxon>
        <taxon>Metamonada</taxon>
        <taxon>Preaxostyla</taxon>
        <taxon>Oxymonadida</taxon>
        <taxon>Streblomastigidae</taxon>
        <taxon>Streblomastix</taxon>
    </lineage>
</organism>
<reference evidence="2 3" key="1">
    <citation type="submission" date="2019-03" db="EMBL/GenBank/DDBJ databases">
        <title>Single cell metagenomics reveals metabolic interactions within the superorganism composed of flagellate Streblomastix strix and complex community of Bacteroidetes bacteria on its surface.</title>
        <authorList>
            <person name="Treitli S.C."/>
            <person name="Kolisko M."/>
            <person name="Husnik F."/>
            <person name="Keeling P."/>
            <person name="Hampl V."/>
        </authorList>
    </citation>
    <scope>NUCLEOTIDE SEQUENCE [LARGE SCALE GENOMIC DNA]</scope>
    <source>
        <strain evidence="2">ST1C</strain>
    </source>
</reference>
<evidence type="ECO:0000256" key="1">
    <source>
        <dbReference type="SAM" id="MobiDB-lite"/>
    </source>
</evidence>
<feature type="region of interest" description="Disordered" evidence="1">
    <location>
        <begin position="1"/>
        <end position="20"/>
    </location>
</feature>
<evidence type="ECO:0000313" key="2">
    <source>
        <dbReference type="EMBL" id="KAA6353241.1"/>
    </source>
</evidence>
<feature type="compositionally biased region" description="Basic and acidic residues" evidence="1">
    <location>
        <begin position="1"/>
        <end position="12"/>
    </location>
</feature>
<dbReference type="Proteomes" id="UP000324800">
    <property type="component" value="Unassembled WGS sequence"/>
</dbReference>
<evidence type="ECO:0000313" key="3">
    <source>
        <dbReference type="Proteomes" id="UP000324800"/>
    </source>
</evidence>
<gene>
    <name evidence="2" type="ORF">EZS28_051232</name>
</gene>
<name>A0A5J4T6A5_9EUKA</name>